<dbReference type="PANTHER" id="PTHR12454">
    <property type="entry name" value="TRIMERIC INTRACELLULAR CATION CHANNEL"/>
    <property type="match status" value="1"/>
</dbReference>
<dbReference type="OrthoDB" id="206005at2759"/>
<feature type="transmembrane region" description="Helical" evidence="12">
    <location>
        <begin position="42"/>
        <end position="64"/>
    </location>
</feature>
<comment type="caution">
    <text evidence="13">The sequence shown here is derived from an EMBL/GenBank/DDBJ whole genome shotgun (WGS) entry which is preliminary data.</text>
</comment>
<evidence type="ECO:0000256" key="2">
    <source>
        <dbReference type="ARBA" id="ARBA00005766"/>
    </source>
</evidence>
<reference evidence="13 14" key="1">
    <citation type="submission" date="2016-07" db="EMBL/GenBank/DDBJ databases">
        <title>Pervasive Adenine N6-methylation of Active Genes in Fungi.</title>
        <authorList>
            <consortium name="DOE Joint Genome Institute"/>
            <person name="Mondo S.J."/>
            <person name="Dannebaum R.O."/>
            <person name="Kuo R.C."/>
            <person name="Labutti K."/>
            <person name="Haridas S."/>
            <person name="Kuo A."/>
            <person name="Salamov A."/>
            <person name="Ahrendt S.R."/>
            <person name="Lipzen A."/>
            <person name="Sullivan W."/>
            <person name="Andreopoulos W.B."/>
            <person name="Clum A."/>
            <person name="Lindquist E."/>
            <person name="Daum C."/>
            <person name="Ramamoorthy G.K."/>
            <person name="Gryganskyi A."/>
            <person name="Culley D."/>
            <person name="Magnuson J.K."/>
            <person name="James T.Y."/>
            <person name="O'Malley M.A."/>
            <person name="Stajich J.E."/>
            <person name="Spatafora J.W."/>
            <person name="Visel A."/>
            <person name="Grigoriev I.V."/>
        </authorList>
    </citation>
    <scope>NUCLEOTIDE SEQUENCE [LARGE SCALE GENOMIC DNA]</scope>
    <source>
        <strain evidence="13 14">CBS 931.73</strain>
    </source>
</reference>
<dbReference type="GO" id="GO:0016020">
    <property type="term" value="C:membrane"/>
    <property type="evidence" value="ECO:0007669"/>
    <property type="project" value="InterPro"/>
</dbReference>
<dbReference type="GO" id="GO:0012505">
    <property type="term" value="C:endomembrane system"/>
    <property type="evidence" value="ECO:0007669"/>
    <property type="project" value="UniProtKB-SubCell"/>
</dbReference>
<feature type="transmembrane region" description="Helical" evidence="12">
    <location>
        <begin position="12"/>
        <end position="30"/>
    </location>
</feature>
<keyword evidence="4" id="KW-0633">Potassium transport</keyword>
<protein>
    <submittedName>
        <fullName evidence="13">Uncharacterized protein</fullName>
    </submittedName>
</protein>
<comment type="similarity">
    <text evidence="2">Belongs to the TMEM38 family.</text>
</comment>
<organism evidence="13 14">
    <name type="scientific">Basidiobolus meristosporus CBS 931.73</name>
    <dbReference type="NCBI Taxonomy" id="1314790"/>
    <lineage>
        <taxon>Eukaryota</taxon>
        <taxon>Fungi</taxon>
        <taxon>Fungi incertae sedis</taxon>
        <taxon>Zoopagomycota</taxon>
        <taxon>Entomophthoromycotina</taxon>
        <taxon>Basidiobolomycetes</taxon>
        <taxon>Basidiobolales</taxon>
        <taxon>Basidiobolaceae</taxon>
        <taxon>Basidiobolus</taxon>
    </lineage>
</organism>
<keyword evidence="11" id="KW-0407">Ion channel</keyword>
<evidence type="ECO:0000256" key="3">
    <source>
        <dbReference type="ARBA" id="ARBA00022448"/>
    </source>
</evidence>
<dbReference type="AlphaFoldDB" id="A0A1Y1X7N9"/>
<comment type="subcellular location">
    <subcellularLocation>
        <location evidence="1">Endomembrane system</location>
        <topology evidence="1">Multi-pass membrane protein</topology>
    </subcellularLocation>
</comment>
<evidence type="ECO:0000256" key="7">
    <source>
        <dbReference type="ARBA" id="ARBA00022958"/>
    </source>
</evidence>
<feature type="transmembrane region" description="Helical" evidence="12">
    <location>
        <begin position="99"/>
        <end position="122"/>
    </location>
</feature>
<keyword evidence="10 12" id="KW-0472">Membrane</keyword>
<evidence type="ECO:0000256" key="9">
    <source>
        <dbReference type="ARBA" id="ARBA00023065"/>
    </source>
</evidence>
<dbReference type="GO" id="GO:0005267">
    <property type="term" value="F:potassium channel activity"/>
    <property type="evidence" value="ECO:0007669"/>
    <property type="project" value="UniProtKB-KW"/>
</dbReference>
<feature type="transmembrane region" description="Helical" evidence="12">
    <location>
        <begin position="70"/>
        <end position="87"/>
    </location>
</feature>
<dbReference type="Proteomes" id="UP000193498">
    <property type="component" value="Unassembled WGS sequence"/>
</dbReference>
<evidence type="ECO:0000256" key="8">
    <source>
        <dbReference type="ARBA" id="ARBA00022989"/>
    </source>
</evidence>
<keyword evidence="7" id="KW-0630">Potassium</keyword>
<evidence type="ECO:0000256" key="1">
    <source>
        <dbReference type="ARBA" id="ARBA00004127"/>
    </source>
</evidence>
<keyword evidence="3" id="KW-0813">Transport</keyword>
<keyword evidence="6" id="KW-0631">Potassium channel</keyword>
<evidence type="ECO:0000313" key="14">
    <source>
        <dbReference type="Proteomes" id="UP000193498"/>
    </source>
</evidence>
<keyword evidence="14" id="KW-1185">Reference proteome</keyword>
<keyword evidence="5 12" id="KW-0812">Transmembrane</keyword>
<evidence type="ECO:0000256" key="6">
    <source>
        <dbReference type="ARBA" id="ARBA00022826"/>
    </source>
</evidence>
<keyword evidence="9" id="KW-0406">Ion transport</keyword>
<evidence type="ECO:0000256" key="4">
    <source>
        <dbReference type="ARBA" id="ARBA00022538"/>
    </source>
</evidence>
<feature type="transmembrane region" description="Helical" evidence="12">
    <location>
        <begin position="142"/>
        <end position="163"/>
    </location>
</feature>
<proteinExistence type="inferred from homology"/>
<name>A0A1Y1X7N9_9FUNG</name>
<evidence type="ECO:0000256" key="5">
    <source>
        <dbReference type="ARBA" id="ARBA00022692"/>
    </source>
</evidence>
<sequence length="255" mass="27795">MAKHPDVEWGPYLPISIVTTLHAARIAFDLRKALPKNEQTPLLQGLFAFYTLSFGGTTTSALLLANPPGWLASNALLPIYTLIYLAIFKSPFDVVFQLLNFLGPLTELVLSIGDCISCTFAITSMGVEATRLSSNKYIASSYVGMLICGTLSGCGGGIFTDAFQLTRRVWAFRTPAVYSALGSDMKVCFSITSLYVFTTSPFAFAKYLGLDAAWFPLLSAHEAKTVCCSVLLGTMLYRKCFSPSTDLKTQKMKAH</sequence>
<evidence type="ECO:0000313" key="13">
    <source>
        <dbReference type="EMBL" id="ORX81344.1"/>
    </source>
</evidence>
<dbReference type="GO" id="GO:0042802">
    <property type="term" value="F:identical protein binding"/>
    <property type="evidence" value="ECO:0007669"/>
    <property type="project" value="InterPro"/>
</dbReference>
<dbReference type="PANTHER" id="PTHR12454:SF11">
    <property type="entry name" value="GH25683P"/>
    <property type="match status" value="1"/>
</dbReference>
<dbReference type="EMBL" id="MCFE01000707">
    <property type="protein sequence ID" value="ORX81344.1"/>
    <property type="molecule type" value="Genomic_DNA"/>
</dbReference>
<dbReference type="InParanoid" id="A0A1Y1X7N9"/>
<dbReference type="Pfam" id="PF05197">
    <property type="entry name" value="TRIC"/>
    <property type="match status" value="1"/>
</dbReference>
<dbReference type="InterPro" id="IPR007866">
    <property type="entry name" value="TRIC_channel"/>
</dbReference>
<gene>
    <name evidence="13" type="ORF">K493DRAFT_308095</name>
</gene>
<keyword evidence="8 12" id="KW-1133">Transmembrane helix</keyword>
<accession>A0A1Y1X7N9</accession>
<evidence type="ECO:0000256" key="10">
    <source>
        <dbReference type="ARBA" id="ARBA00023136"/>
    </source>
</evidence>
<evidence type="ECO:0000256" key="12">
    <source>
        <dbReference type="SAM" id="Phobius"/>
    </source>
</evidence>
<evidence type="ECO:0000256" key="11">
    <source>
        <dbReference type="ARBA" id="ARBA00023303"/>
    </source>
</evidence>